<name>K0Q545_9HYPH</name>
<dbReference type="HOGENOM" id="CLU_2131523_0_0_5"/>
<proteinExistence type="predicted"/>
<gene>
    <name evidence="1" type="ORF">BN77_p60002</name>
</gene>
<dbReference type="AlphaFoldDB" id="K0Q545"/>
<accession>K0Q545</accession>
<dbReference type="Proteomes" id="UP000009319">
    <property type="component" value="Unassembled WGS sequence"/>
</dbReference>
<dbReference type="EMBL" id="CANI01000071">
    <property type="protein sequence ID" value="CCM79827.1"/>
    <property type="molecule type" value="Genomic_DNA"/>
</dbReference>
<evidence type="ECO:0000313" key="1">
    <source>
        <dbReference type="EMBL" id="CCM79827.1"/>
    </source>
</evidence>
<comment type="caution">
    <text evidence="1">The sequence shown here is derived from an EMBL/GenBank/DDBJ whole genome shotgun (WGS) entry which is preliminary data.</text>
</comment>
<evidence type="ECO:0000313" key="2">
    <source>
        <dbReference type="Proteomes" id="UP000009319"/>
    </source>
</evidence>
<organism evidence="1 2">
    <name type="scientific">Rhizobium mesoamericanum STM3625</name>
    <dbReference type="NCBI Taxonomy" id="1211777"/>
    <lineage>
        <taxon>Bacteria</taxon>
        <taxon>Pseudomonadati</taxon>
        <taxon>Pseudomonadota</taxon>
        <taxon>Alphaproteobacteria</taxon>
        <taxon>Hyphomicrobiales</taxon>
        <taxon>Rhizobiaceae</taxon>
        <taxon>Rhizobium/Agrobacterium group</taxon>
        <taxon>Rhizobium</taxon>
    </lineage>
</organism>
<keyword evidence="2" id="KW-1185">Reference proteome</keyword>
<reference evidence="1 2" key="1">
    <citation type="journal article" date="2013" name="Genome Announc.">
        <title>Draft Genome Sequence of Rhizobium mesoamericanum STM3625, a Nitrogen-Fixing Symbiont of Mimosa pudica Isolated in French Guiana (South America).</title>
        <authorList>
            <person name="Moulin L."/>
            <person name="Mornico D."/>
            <person name="Melkonian R."/>
            <person name="Klonowska A."/>
        </authorList>
    </citation>
    <scope>NUCLEOTIDE SEQUENCE [LARGE SCALE GENOMIC DNA]</scope>
    <source>
        <strain evidence="1 2">STM3625</strain>
    </source>
</reference>
<protein>
    <submittedName>
        <fullName evidence="1">Uncharacterized protein</fullName>
    </submittedName>
</protein>
<sequence>MKFRYGLIFLAGAGVFGWGGTKVLNHWDRNKDPDRLAFILNISHIPPSVRNLDCDASATTDVIVTCSFEIDPRDYDKVLAGNLRIRSSWGSVPFMTLRQPTETSGSWGIRKAR</sequence>